<evidence type="ECO:0000313" key="2">
    <source>
        <dbReference type="Proteomes" id="UP000679220"/>
    </source>
</evidence>
<reference evidence="1" key="1">
    <citation type="journal article" date="2018" name="Int. J. Syst. Evol. Microbiol.">
        <title>Carboxylicivirga sediminis sp. nov., isolated from coastal sediment.</title>
        <authorList>
            <person name="Wang F.Q."/>
            <person name="Ren L.H."/>
            <person name="Zou R.J."/>
            <person name="Sun Y.Z."/>
            <person name="Liu X.J."/>
            <person name="Jiang F."/>
            <person name="Liu L.J."/>
        </authorList>
    </citation>
    <scope>NUCLEOTIDE SEQUENCE</scope>
    <source>
        <strain evidence="1">JR1</strain>
    </source>
</reference>
<dbReference type="InterPro" id="IPR036736">
    <property type="entry name" value="ACP-like_sf"/>
</dbReference>
<name>A0A941F3G5_9BACT</name>
<comment type="caution">
    <text evidence="1">The sequence shown here is derived from an EMBL/GenBank/DDBJ whole genome shotgun (WGS) entry which is preliminary data.</text>
</comment>
<evidence type="ECO:0000313" key="1">
    <source>
        <dbReference type="EMBL" id="MBR8535652.1"/>
    </source>
</evidence>
<dbReference type="SUPFAM" id="SSF47336">
    <property type="entry name" value="ACP-like"/>
    <property type="match status" value="1"/>
</dbReference>
<proteinExistence type="predicted"/>
<keyword evidence="2" id="KW-1185">Reference proteome</keyword>
<accession>A0A941F3G5</accession>
<dbReference type="AlphaFoldDB" id="A0A941F3G5"/>
<protein>
    <submittedName>
        <fullName evidence="1">Acyl carrier protein</fullName>
    </submittedName>
</protein>
<dbReference type="EMBL" id="JAGTAR010000011">
    <property type="protein sequence ID" value="MBR8535652.1"/>
    <property type="molecule type" value="Genomic_DNA"/>
</dbReference>
<dbReference type="Gene3D" id="1.10.1200.10">
    <property type="entry name" value="ACP-like"/>
    <property type="match status" value="1"/>
</dbReference>
<reference evidence="1" key="2">
    <citation type="submission" date="2021-04" db="EMBL/GenBank/DDBJ databases">
        <authorList>
            <person name="Zhang T."/>
            <person name="Zhang Y."/>
            <person name="Lu D."/>
            <person name="Zuo D."/>
            <person name="Du Z."/>
        </authorList>
    </citation>
    <scope>NUCLEOTIDE SEQUENCE</scope>
    <source>
        <strain evidence="1">JR1</strain>
    </source>
</reference>
<organism evidence="1 2">
    <name type="scientific">Carboxylicivirga sediminis</name>
    <dbReference type="NCBI Taxonomy" id="2006564"/>
    <lineage>
        <taxon>Bacteria</taxon>
        <taxon>Pseudomonadati</taxon>
        <taxon>Bacteroidota</taxon>
        <taxon>Bacteroidia</taxon>
        <taxon>Marinilabiliales</taxon>
        <taxon>Marinilabiliaceae</taxon>
        <taxon>Carboxylicivirga</taxon>
    </lineage>
</organism>
<dbReference type="Proteomes" id="UP000679220">
    <property type="component" value="Unassembled WGS sequence"/>
</dbReference>
<sequence>MNAKAIRRNLYKVLRKTGVPKNRISEEASLREELFVDDLDMNCFLFYLETRFDVAIQNDEIPQLTSVKSTIDYLQKHCA</sequence>
<gene>
    <name evidence="1" type="ORF">KDU71_08785</name>
</gene>